<accession>A0A9C9EMP0</accession>
<protein>
    <recommendedName>
        <fullName evidence="2">2-amino-4-hydroxy-6-hydroxymethyldihydropteridine diphosphokinase</fullName>
        <ecNumber evidence="2">2.7.6.3</ecNumber>
    </recommendedName>
</protein>
<keyword evidence="6" id="KW-0067">ATP-binding</keyword>
<evidence type="ECO:0000256" key="5">
    <source>
        <dbReference type="ARBA" id="ARBA00022777"/>
    </source>
</evidence>
<proteinExistence type="predicted"/>
<sequence>MRKIFLLLGSNLGALEENLINALRYLESHNINVVKKSRIYRTKPWGVTDQPDFLNMAVEIECDYRPEELLNILKKIESLMGRKKTSDRWGPRIIDIDILFYNQQIIKEKNLTIPHKEFYNRPFAIKLLSDIAPGFIPPFSDKPMKEYLKGLDNEGFEIYRH</sequence>
<comment type="pathway">
    <text evidence="1">Cofactor biosynthesis; tetrahydrofolate biosynthesis; 2-amino-4-hydroxy-6-hydroxymethyl-7,8-dihydropteridine diphosphate from 7,8-dihydroneopterin triphosphate: step 4/4.</text>
</comment>
<keyword evidence="4" id="KW-0547">Nucleotide-binding</keyword>
<dbReference type="CDD" id="cd00483">
    <property type="entry name" value="HPPK"/>
    <property type="match status" value="1"/>
</dbReference>
<evidence type="ECO:0000256" key="1">
    <source>
        <dbReference type="ARBA" id="ARBA00005051"/>
    </source>
</evidence>
<dbReference type="Pfam" id="PF01288">
    <property type="entry name" value="HPPK"/>
    <property type="match status" value="1"/>
</dbReference>
<evidence type="ECO:0000256" key="7">
    <source>
        <dbReference type="ARBA" id="ARBA00022909"/>
    </source>
</evidence>
<dbReference type="SUPFAM" id="SSF55083">
    <property type="entry name" value="6-hydroxymethyl-7,8-dihydropterin pyrophosphokinase, HPPK"/>
    <property type="match status" value="1"/>
</dbReference>
<dbReference type="GO" id="GO:0016301">
    <property type="term" value="F:kinase activity"/>
    <property type="evidence" value="ECO:0007669"/>
    <property type="project" value="UniProtKB-KW"/>
</dbReference>
<evidence type="ECO:0000256" key="3">
    <source>
        <dbReference type="ARBA" id="ARBA00022679"/>
    </source>
</evidence>
<dbReference type="GO" id="GO:0005524">
    <property type="term" value="F:ATP binding"/>
    <property type="evidence" value="ECO:0007669"/>
    <property type="project" value="UniProtKB-KW"/>
</dbReference>
<evidence type="ECO:0000256" key="4">
    <source>
        <dbReference type="ARBA" id="ARBA00022741"/>
    </source>
</evidence>
<reference evidence="9" key="1">
    <citation type="journal article" date="2020" name="mSystems">
        <title>Genome- and Community-Level Interaction Insights into Carbon Utilization and Element Cycling Functions of Hydrothermarchaeota in Hydrothermal Sediment.</title>
        <authorList>
            <person name="Zhou Z."/>
            <person name="Liu Y."/>
            <person name="Xu W."/>
            <person name="Pan J."/>
            <person name="Luo Z.H."/>
            <person name="Li M."/>
        </authorList>
    </citation>
    <scope>NUCLEOTIDE SEQUENCE</scope>
    <source>
        <strain evidence="9">HyVt-388</strain>
    </source>
</reference>
<evidence type="ECO:0000256" key="6">
    <source>
        <dbReference type="ARBA" id="ARBA00022840"/>
    </source>
</evidence>
<dbReference type="NCBIfam" id="TIGR01498">
    <property type="entry name" value="folK"/>
    <property type="match status" value="1"/>
</dbReference>
<dbReference type="AlphaFoldDB" id="A0A9C9EMP0"/>
<dbReference type="Proteomes" id="UP000885826">
    <property type="component" value="Unassembled WGS sequence"/>
</dbReference>
<dbReference type="InterPro" id="IPR000550">
    <property type="entry name" value="Hppk"/>
</dbReference>
<dbReference type="Gene3D" id="3.30.70.560">
    <property type="entry name" value="7,8-Dihydro-6-hydroxymethylpterin-pyrophosphokinase HPPK"/>
    <property type="match status" value="1"/>
</dbReference>
<keyword evidence="5" id="KW-0418">Kinase</keyword>
<comment type="caution">
    <text evidence="9">The sequence shown here is derived from an EMBL/GenBank/DDBJ whole genome shotgun (WGS) entry which is preliminary data.</text>
</comment>
<keyword evidence="7" id="KW-0289">Folate biosynthesis</keyword>
<dbReference type="GO" id="GO:0003848">
    <property type="term" value="F:2-amino-4-hydroxy-6-hydroxymethyldihydropteridine diphosphokinase activity"/>
    <property type="evidence" value="ECO:0007669"/>
    <property type="project" value="UniProtKB-EC"/>
</dbReference>
<dbReference type="PROSITE" id="PS00794">
    <property type="entry name" value="HPPK"/>
    <property type="match status" value="1"/>
</dbReference>
<dbReference type="EC" id="2.7.6.3" evidence="2"/>
<evidence type="ECO:0000259" key="8">
    <source>
        <dbReference type="PROSITE" id="PS00794"/>
    </source>
</evidence>
<evidence type="ECO:0000256" key="2">
    <source>
        <dbReference type="ARBA" id="ARBA00013253"/>
    </source>
</evidence>
<dbReference type="PANTHER" id="PTHR43071:SF1">
    <property type="entry name" value="2-AMINO-4-HYDROXY-6-HYDROXYMETHYLDIHYDROPTERIDINE PYROPHOSPHOKINASE"/>
    <property type="match status" value="1"/>
</dbReference>
<organism evidence="9 10">
    <name type="scientific">candidate division WOR-3 bacterium</name>
    <dbReference type="NCBI Taxonomy" id="2052148"/>
    <lineage>
        <taxon>Bacteria</taxon>
        <taxon>Bacteria division WOR-3</taxon>
    </lineage>
</organism>
<keyword evidence="3 9" id="KW-0808">Transferase</keyword>
<evidence type="ECO:0000313" key="9">
    <source>
        <dbReference type="EMBL" id="HEC78993.1"/>
    </source>
</evidence>
<name>A0A9C9EMP0_UNCW3</name>
<gene>
    <name evidence="9" type="primary">folK</name>
    <name evidence="9" type="ORF">ENI34_07635</name>
</gene>
<dbReference type="PANTHER" id="PTHR43071">
    <property type="entry name" value="2-AMINO-4-HYDROXY-6-HYDROXYMETHYLDIHYDROPTERIDINE PYROPHOSPHOKINASE"/>
    <property type="match status" value="1"/>
</dbReference>
<dbReference type="GO" id="GO:0046656">
    <property type="term" value="P:folic acid biosynthetic process"/>
    <property type="evidence" value="ECO:0007669"/>
    <property type="project" value="UniProtKB-KW"/>
</dbReference>
<dbReference type="InterPro" id="IPR035907">
    <property type="entry name" value="Hppk_sf"/>
</dbReference>
<feature type="domain" description="7,8-dihydro-6-hydroxymethylpterin-pyrophosphokinase" evidence="8">
    <location>
        <begin position="88"/>
        <end position="99"/>
    </location>
</feature>
<evidence type="ECO:0000313" key="10">
    <source>
        <dbReference type="Proteomes" id="UP000885826"/>
    </source>
</evidence>
<dbReference type="EMBL" id="DRIG01000084">
    <property type="protein sequence ID" value="HEC78993.1"/>
    <property type="molecule type" value="Genomic_DNA"/>
</dbReference>